<gene>
    <name evidence="8" type="primary">dcm</name>
    <name evidence="8" type="ORF">DXD09_05615</name>
</gene>
<dbReference type="GO" id="GO:0009307">
    <property type="term" value="P:DNA restriction-modification system"/>
    <property type="evidence" value="ECO:0007669"/>
    <property type="project" value="UniProtKB-KW"/>
</dbReference>
<dbReference type="PANTHER" id="PTHR10629">
    <property type="entry name" value="CYTOSINE-SPECIFIC METHYLTRANSFERASE"/>
    <property type="match status" value="1"/>
</dbReference>
<comment type="caution">
    <text evidence="8">The sequence shown here is derived from an EMBL/GenBank/DDBJ whole genome shotgun (WGS) entry which is preliminary data.</text>
</comment>
<evidence type="ECO:0000256" key="1">
    <source>
        <dbReference type="ARBA" id="ARBA00022603"/>
    </source>
</evidence>
<dbReference type="GO" id="GO:0003886">
    <property type="term" value="F:DNA (cytosine-5-)-methyltransferase activity"/>
    <property type="evidence" value="ECO:0007669"/>
    <property type="project" value="UniProtKB-EC"/>
</dbReference>
<dbReference type="Gene3D" id="3.90.120.10">
    <property type="entry name" value="DNA Methylase, subunit A, domain 2"/>
    <property type="match status" value="1"/>
</dbReference>
<comment type="similarity">
    <text evidence="5 6">Belongs to the class I-like SAM-binding methyltransferase superfamily. C5-methyltransferase family.</text>
</comment>
<keyword evidence="2 5" id="KW-0808">Transferase</keyword>
<evidence type="ECO:0000256" key="4">
    <source>
        <dbReference type="ARBA" id="ARBA00022747"/>
    </source>
</evidence>
<dbReference type="EC" id="2.1.1.37" evidence="7"/>
<dbReference type="PANTHER" id="PTHR10629:SF52">
    <property type="entry name" value="DNA (CYTOSINE-5)-METHYLTRANSFERASE 1"/>
    <property type="match status" value="1"/>
</dbReference>
<dbReference type="PROSITE" id="PS00094">
    <property type="entry name" value="C5_MTASE_1"/>
    <property type="match status" value="1"/>
</dbReference>
<reference evidence="8 9" key="1">
    <citation type="submission" date="2018-08" db="EMBL/GenBank/DDBJ databases">
        <title>A genome reference for cultivated species of the human gut microbiota.</title>
        <authorList>
            <person name="Zou Y."/>
            <person name="Xue W."/>
            <person name="Luo G."/>
        </authorList>
    </citation>
    <scope>NUCLEOTIDE SEQUENCE [LARGE SCALE GENOMIC DNA]</scope>
    <source>
        <strain evidence="8 9">TF10-9AT</strain>
    </source>
</reference>
<dbReference type="InterPro" id="IPR001525">
    <property type="entry name" value="C5_MeTfrase"/>
</dbReference>
<feature type="active site" evidence="5">
    <location>
        <position position="88"/>
    </location>
</feature>
<dbReference type="Proteomes" id="UP000260790">
    <property type="component" value="Unassembled WGS sequence"/>
</dbReference>
<dbReference type="SUPFAM" id="SSF53335">
    <property type="entry name" value="S-adenosyl-L-methionine-dependent methyltransferases"/>
    <property type="match status" value="1"/>
</dbReference>
<dbReference type="PRINTS" id="PR00105">
    <property type="entry name" value="C5METTRFRASE"/>
</dbReference>
<evidence type="ECO:0000256" key="6">
    <source>
        <dbReference type="RuleBase" id="RU000416"/>
    </source>
</evidence>
<dbReference type="Pfam" id="PF00145">
    <property type="entry name" value="DNA_methylase"/>
    <property type="match status" value="1"/>
</dbReference>
<keyword evidence="4" id="KW-0680">Restriction system</keyword>
<evidence type="ECO:0000256" key="2">
    <source>
        <dbReference type="ARBA" id="ARBA00022679"/>
    </source>
</evidence>
<dbReference type="Gene3D" id="3.40.50.150">
    <property type="entry name" value="Vaccinia Virus protein VP39"/>
    <property type="match status" value="1"/>
</dbReference>
<evidence type="ECO:0000313" key="8">
    <source>
        <dbReference type="EMBL" id="RGK46845.1"/>
    </source>
</evidence>
<sequence>MSELNVFSMFAGVGGFEVGLSKADKDYYRVLYQNQFEPSRKSQDALDVLNYRFPDVETIGIDIAEVSDEKFREMRKKGVNMIVGGFPCQDYSVAHTGAKGIEGKKGVLFWQIKRAVENINPRYLILENVDRLLKSPTKQRGRDFAVMLKTFDDLGYSVEWRVINAADYGQPQRRRRVFFFVYRNDTAWGEKVSAQLKKSSDVFDNQYENYIYQNGLFARQFPIKDAPVKGRVAEYDLDGEVVEISDNFTGKVYNTGVMHNGHYYTIETEPVGDENPVTLGQVVQPEYEVDEKYYLNDRVKLEKFKYLRGPKRIERTSANGHKYTFSEGGMSPYDSLDMPGRTMLTSEGSVNRSTHFLYINGRYRLLTPIEAERLQTFPDNWTKYGKDGNGQVHEISDRMRMFFMGNALVTGIVERIGIELKKIDSEAE</sequence>
<evidence type="ECO:0000313" key="9">
    <source>
        <dbReference type="Proteomes" id="UP000260790"/>
    </source>
</evidence>
<comment type="catalytic activity">
    <reaction evidence="7">
        <text>a 2'-deoxycytidine in DNA + S-adenosyl-L-methionine = a 5-methyl-2'-deoxycytidine in DNA + S-adenosyl-L-homocysteine + H(+)</text>
        <dbReference type="Rhea" id="RHEA:13681"/>
        <dbReference type="Rhea" id="RHEA-COMP:11369"/>
        <dbReference type="Rhea" id="RHEA-COMP:11370"/>
        <dbReference type="ChEBI" id="CHEBI:15378"/>
        <dbReference type="ChEBI" id="CHEBI:57856"/>
        <dbReference type="ChEBI" id="CHEBI:59789"/>
        <dbReference type="ChEBI" id="CHEBI:85452"/>
        <dbReference type="ChEBI" id="CHEBI:85454"/>
        <dbReference type="EC" id="2.1.1.37"/>
    </reaction>
</comment>
<dbReference type="GO" id="GO:0032259">
    <property type="term" value="P:methylation"/>
    <property type="evidence" value="ECO:0007669"/>
    <property type="project" value="UniProtKB-KW"/>
</dbReference>
<evidence type="ECO:0000256" key="3">
    <source>
        <dbReference type="ARBA" id="ARBA00022691"/>
    </source>
</evidence>
<dbReference type="PROSITE" id="PS51679">
    <property type="entry name" value="SAM_MT_C5"/>
    <property type="match status" value="1"/>
</dbReference>
<accession>A0A8B2Z865</accession>
<dbReference type="InterPro" id="IPR029063">
    <property type="entry name" value="SAM-dependent_MTases_sf"/>
</dbReference>
<dbReference type="EMBL" id="QSQR01000004">
    <property type="protein sequence ID" value="RGK46845.1"/>
    <property type="molecule type" value="Genomic_DNA"/>
</dbReference>
<dbReference type="GO" id="GO:0044027">
    <property type="term" value="P:negative regulation of gene expression via chromosomal CpG island methylation"/>
    <property type="evidence" value="ECO:0007669"/>
    <property type="project" value="TreeGrafter"/>
</dbReference>
<keyword evidence="1 5" id="KW-0489">Methyltransferase</keyword>
<name>A0A8B2Z865_9LACO</name>
<dbReference type="NCBIfam" id="TIGR00675">
    <property type="entry name" value="dcm"/>
    <property type="match status" value="1"/>
</dbReference>
<dbReference type="GO" id="GO:0003677">
    <property type="term" value="F:DNA binding"/>
    <property type="evidence" value="ECO:0007669"/>
    <property type="project" value="TreeGrafter"/>
</dbReference>
<evidence type="ECO:0000256" key="5">
    <source>
        <dbReference type="PROSITE-ProRule" id="PRU01016"/>
    </source>
</evidence>
<dbReference type="AlphaFoldDB" id="A0A8B2Z865"/>
<keyword evidence="3 5" id="KW-0949">S-adenosyl-L-methionine</keyword>
<dbReference type="InterPro" id="IPR050390">
    <property type="entry name" value="C5-Methyltransferase"/>
</dbReference>
<protein>
    <recommendedName>
        <fullName evidence="7">Cytosine-specific methyltransferase</fullName>
        <ecNumber evidence="7">2.1.1.37</ecNumber>
    </recommendedName>
</protein>
<proteinExistence type="inferred from homology"/>
<dbReference type="InterPro" id="IPR018117">
    <property type="entry name" value="C5_DNA_meth_AS"/>
</dbReference>
<organism evidence="8 9">
    <name type="scientific">Ligilactobacillus ruminis</name>
    <dbReference type="NCBI Taxonomy" id="1623"/>
    <lineage>
        <taxon>Bacteria</taxon>
        <taxon>Bacillati</taxon>
        <taxon>Bacillota</taxon>
        <taxon>Bacilli</taxon>
        <taxon>Lactobacillales</taxon>
        <taxon>Lactobacillaceae</taxon>
        <taxon>Ligilactobacillus</taxon>
    </lineage>
</organism>
<evidence type="ECO:0000256" key="7">
    <source>
        <dbReference type="RuleBase" id="RU000417"/>
    </source>
</evidence>